<proteinExistence type="predicted"/>
<dbReference type="GO" id="GO:0008312">
    <property type="term" value="F:7S RNA binding"/>
    <property type="evidence" value="ECO:0007669"/>
    <property type="project" value="InterPro"/>
</dbReference>
<feature type="domain" description="Signal recognition particle SRP72 subunit RNA-binding" evidence="7">
    <location>
        <begin position="137"/>
        <end position="188"/>
    </location>
</feature>
<feature type="compositionally biased region" description="Basic residues" evidence="6">
    <location>
        <begin position="149"/>
        <end position="158"/>
    </location>
</feature>
<evidence type="ECO:0000256" key="5">
    <source>
        <dbReference type="ARBA" id="ARBA00023274"/>
    </source>
</evidence>
<evidence type="ECO:0000256" key="2">
    <source>
        <dbReference type="ARBA" id="ARBA00004496"/>
    </source>
</evidence>
<feature type="compositionally biased region" description="Basic and acidic residues" evidence="6">
    <location>
        <begin position="131"/>
        <end position="148"/>
    </location>
</feature>
<evidence type="ECO:0000313" key="8">
    <source>
        <dbReference type="EMBL" id="KAK3284576.1"/>
    </source>
</evidence>
<evidence type="ECO:0000256" key="6">
    <source>
        <dbReference type="SAM" id="MobiDB-lite"/>
    </source>
</evidence>
<evidence type="ECO:0000256" key="4">
    <source>
        <dbReference type="ARBA" id="ARBA00022824"/>
    </source>
</evidence>
<sequence length="251" mass="27445">MYEAAMDIDGANKVLDTALEKLGNEANNSALSTVQLAAAAFKSANSWQKEAAALYEKLVQDGRNLEHPVIGVAGLVRATCSFDLDLAERHAQRLPPLAGAQDLEVEELEIGDGIQTPSSRRDGGAGARGEAGLKRAAKEAGVDDEQGKEKKKRKRKPRLPKDFDPENPPPLPDPERWLPKHERQSFKKLSRNRKKQELNLKGGQGVSASEAKDAEAKLEAKKLEQPLEPETPPEVARPQTANKKKGKKGRR</sequence>
<keyword evidence="3" id="KW-0963">Cytoplasm</keyword>
<dbReference type="InterPro" id="IPR026270">
    <property type="entry name" value="SRP72"/>
</dbReference>
<dbReference type="AlphaFoldDB" id="A0AAE0GUZ7"/>
<reference evidence="8 9" key="1">
    <citation type="journal article" date="2015" name="Genome Biol. Evol.">
        <title>Comparative Genomics of a Bacterivorous Green Alga Reveals Evolutionary Causalities and Consequences of Phago-Mixotrophic Mode of Nutrition.</title>
        <authorList>
            <person name="Burns J.A."/>
            <person name="Paasch A."/>
            <person name="Narechania A."/>
            <person name="Kim E."/>
        </authorList>
    </citation>
    <scope>NUCLEOTIDE SEQUENCE [LARGE SCALE GENOMIC DNA]</scope>
    <source>
        <strain evidence="8 9">PLY_AMNH</strain>
    </source>
</reference>
<dbReference type="EMBL" id="LGRX02002244">
    <property type="protein sequence ID" value="KAK3284576.1"/>
    <property type="molecule type" value="Genomic_DNA"/>
</dbReference>
<keyword evidence="5" id="KW-0687">Ribonucleoprotein</keyword>
<organism evidence="8 9">
    <name type="scientific">Cymbomonas tetramitiformis</name>
    <dbReference type="NCBI Taxonomy" id="36881"/>
    <lineage>
        <taxon>Eukaryota</taxon>
        <taxon>Viridiplantae</taxon>
        <taxon>Chlorophyta</taxon>
        <taxon>Pyramimonadophyceae</taxon>
        <taxon>Pyramimonadales</taxon>
        <taxon>Pyramimonadaceae</taxon>
        <taxon>Cymbomonas</taxon>
    </lineage>
</organism>
<dbReference type="GO" id="GO:0043022">
    <property type="term" value="F:ribosome binding"/>
    <property type="evidence" value="ECO:0007669"/>
    <property type="project" value="TreeGrafter"/>
</dbReference>
<dbReference type="GO" id="GO:0006614">
    <property type="term" value="P:SRP-dependent cotranslational protein targeting to membrane"/>
    <property type="evidence" value="ECO:0007669"/>
    <property type="project" value="InterPro"/>
</dbReference>
<evidence type="ECO:0000256" key="3">
    <source>
        <dbReference type="ARBA" id="ARBA00022490"/>
    </source>
</evidence>
<dbReference type="PANTHER" id="PTHR14094:SF9">
    <property type="entry name" value="SIGNAL RECOGNITION PARTICLE SUBUNIT SRP72"/>
    <property type="match status" value="1"/>
</dbReference>
<dbReference type="PANTHER" id="PTHR14094">
    <property type="entry name" value="SIGNAL RECOGNITION PARTICLE 72"/>
    <property type="match status" value="1"/>
</dbReference>
<evidence type="ECO:0000256" key="1">
    <source>
        <dbReference type="ARBA" id="ARBA00004240"/>
    </source>
</evidence>
<dbReference type="InterPro" id="IPR013699">
    <property type="entry name" value="Signal_recog_part_SRP72_RNA-bd"/>
</dbReference>
<keyword evidence="4" id="KW-0256">Endoplasmic reticulum</keyword>
<accession>A0AAE0GUZ7</accession>
<feature type="compositionally biased region" description="Basic residues" evidence="6">
    <location>
        <begin position="242"/>
        <end position="251"/>
    </location>
</feature>
<dbReference type="GO" id="GO:0005783">
    <property type="term" value="C:endoplasmic reticulum"/>
    <property type="evidence" value="ECO:0007669"/>
    <property type="project" value="UniProtKB-SubCell"/>
</dbReference>
<name>A0AAE0GUZ7_9CHLO</name>
<comment type="caution">
    <text evidence="8">The sequence shown here is derived from an EMBL/GenBank/DDBJ whole genome shotgun (WGS) entry which is preliminary data.</text>
</comment>
<feature type="compositionally biased region" description="Basic and acidic residues" evidence="6">
    <location>
        <begin position="173"/>
        <end position="185"/>
    </location>
</feature>
<keyword evidence="9" id="KW-1185">Reference proteome</keyword>
<dbReference type="GO" id="GO:0005786">
    <property type="term" value="C:signal recognition particle, endoplasmic reticulum targeting"/>
    <property type="evidence" value="ECO:0007669"/>
    <property type="project" value="TreeGrafter"/>
</dbReference>
<feature type="compositionally biased region" description="Basic and acidic residues" evidence="6">
    <location>
        <begin position="210"/>
        <end position="225"/>
    </location>
</feature>
<feature type="region of interest" description="Disordered" evidence="6">
    <location>
        <begin position="111"/>
        <end position="251"/>
    </location>
</feature>
<gene>
    <name evidence="8" type="ORF">CYMTET_7781</name>
</gene>
<comment type="subcellular location">
    <subcellularLocation>
        <location evidence="2">Cytoplasm</location>
    </subcellularLocation>
    <subcellularLocation>
        <location evidence="1">Endoplasmic reticulum</location>
    </subcellularLocation>
</comment>
<evidence type="ECO:0000313" key="9">
    <source>
        <dbReference type="Proteomes" id="UP001190700"/>
    </source>
</evidence>
<dbReference type="Proteomes" id="UP001190700">
    <property type="component" value="Unassembled WGS sequence"/>
</dbReference>
<protein>
    <submittedName>
        <fullName evidence="8">Signal recognition particle core component</fullName>
    </submittedName>
</protein>
<evidence type="ECO:0000259" key="7">
    <source>
        <dbReference type="Pfam" id="PF08492"/>
    </source>
</evidence>
<dbReference type="Pfam" id="PF08492">
    <property type="entry name" value="SRP72"/>
    <property type="match status" value="1"/>
</dbReference>